<accession>A0ACB6S5L5</accession>
<organism evidence="1 2">
    <name type="scientific">Macroventuria anomochaeta</name>
    <dbReference type="NCBI Taxonomy" id="301207"/>
    <lineage>
        <taxon>Eukaryota</taxon>
        <taxon>Fungi</taxon>
        <taxon>Dikarya</taxon>
        <taxon>Ascomycota</taxon>
        <taxon>Pezizomycotina</taxon>
        <taxon>Dothideomycetes</taxon>
        <taxon>Pleosporomycetidae</taxon>
        <taxon>Pleosporales</taxon>
        <taxon>Pleosporineae</taxon>
        <taxon>Didymellaceae</taxon>
        <taxon>Macroventuria</taxon>
    </lineage>
</organism>
<dbReference type="EMBL" id="MU006710">
    <property type="protein sequence ID" value="KAF2629248.1"/>
    <property type="molecule type" value="Genomic_DNA"/>
</dbReference>
<proteinExistence type="predicted"/>
<reference evidence="1" key="1">
    <citation type="journal article" date="2020" name="Stud. Mycol.">
        <title>101 Dothideomycetes genomes: a test case for predicting lifestyles and emergence of pathogens.</title>
        <authorList>
            <person name="Haridas S."/>
            <person name="Albert R."/>
            <person name="Binder M."/>
            <person name="Bloem J."/>
            <person name="Labutti K."/>
            <person name="Salamov A."/>
            <person name="Andreopoulos B."/>
            <person name="Baker S."/>
            <person name="Barry K."/>
            <person name="Bills G."/>
            <person name="Bluhm B."/>
            <person name="Cannon C."/>
            <person name="Castanera R."/>
            <person name="Culley D."/>
            <person name="Daum C."/>
            <person name="Ezra D."/>
            <person name="Gonzalez J."/>
            <person name="Henrissat B."/>
            <person name="Kuo A."/>
            <person name="Liang C."/>
            <person name="Lipzen A."/>
            <person name="Lutzoni F."/>
            <person name="Magnuson J."/>
            <person name="Mondo S."/>
            <person name="Nolan M."/>
            <person name="Ohm R."/>
            <person name="Pangilinan J."/>
            <person name="Park H.-J."/>
            <person name="Ramirez L."/>
            <person name="Alfaro M."/>
            <person name="Sun H."/>
            <person name="Tritt A."/>
            <person name="Yoshinaga Y."/>
            <person name="Zwiers L.-H."/>
            <person name="Turgeon B."/>
            <person name="Goodwin S."/>
            <person name="Spatafora J."/>
            <person name="Crous P."/>
            <person name="Grigoriev I."/>
        </authorList>
    </citation>
    <scope>NUCLEOTIDE SEQUENCE</scope>
    <source>
        <strain evidence="1">CBS 525.71</strain>
    </source>
</reference>
<gene>
    <name evidence="1" type="ORF">BU25DRAFT_364303</name>
</gene>
<dbReference type="Proteomes" id="UP000799754">
    <property type="component" value="Unassembled WGS sequence"/>
</dbReference>
<name>A0ACB6S5L5_9PLEO</name>
<comment type="caution">
    <text evidence="1">The sequence shown here is derived from an EMBL/GenBank/DDBJ whole genome shotgun (WGS) entry which is preliminary data.</text>
</comment>
<sequence length="411" mass="46020">MHSIRRSCQSALRNSHGVSSYANGSRRAFSRSVARSKGGLPVFLEPSSTELSSLLAKINSKVLLPEHLSREQQKLVYKQKSRAKLETEPVEVTIGDVTLPLEHIDRNVRPSRWESLKNVVRQSETTADWENVVRVLEGFHSAGIAIKPEWQELVVRTLIENGHHNIVLKALQRVKATGLRLSNYNVTMRVLKGAHDRAAESEWDREETVKALRYARQIVELMEEDDHHAVLSKGAKMTQTDWRSKPYVIAVPTELAAVVAQKHEGDVETVKTLANRLVNALKQDNAAVRPQSKSSHEPLPIQAQDSIDRVSAFGTKTEADFKNKNGQTDAVNVYCQGLFELLTIWNALKTSRTVLGAEMPLAAEAAEYESRIKKVLDEGVEAVPTLQKRGGVELRSQYPAYVREQLQKCQA</sequence>
<evidence type="ECO:0000313" key="2">
    <source>
        <dbReference type="Proteomes" id="UP000799754"/>
    </source>
</evidence>
<keyword evidence="2" id="KW-1185">Reference proteome</keyword>
<evidence type="ECO:0000313" key="1">
    <source>
        <dbReference type="EMBL" id="KAF2629248.1"/>
    </source>
</evidence>
<protein>
    <submittedName>
        <fullName evidence="1">Uncharacterized protein</fullName>
    </submittedName>
</protein>